<dbReference type="Pfam" id="PF13539">
    <property type="entry name" value="Peptidase_M15_4"/>
    <property type="match status" value="1"/>
</dbReference>
<dbReference type="AlphaFoldDB" id="D0LWT6"/>
<dbReference type="HOGENOM" id="CLU_089638_0_0_7"/>
<accession>D0LWT6</accession>
<reference evidence="2 3" key="1">
    <citation type="journal article" date="2010" name="Stand. Genomic Sci.">
        <title>Complete genome sequence of Haliangium ochraceum type strain (SMP-2).</title>
        <authorList>
            <consortium name="US DOE Joint Genome Institute (JGI-PGF)"/>
            <person name="Ivanova N."/>
            <person name="Daum C."/>
            <person name="Lang E."/>
            <person name="Abt B."/>
            <person name="Kopitz M."/>
            <person name="Saunders E."/>
            <person name="Lapidus A."/>
            <person name="Lucas S."/>
            <person name="Glavina Del Rio T."/>
            <person name="Nolan M."/>
            <person name="Tice H."/>
            <person name="Copeland A."/>
            <person name="Cheng J.F."/>
            <person name="Chen F."/>
            <person name="Bruce D."/>
            <person name="Goodwin L."/>
            <person name="Pitluck S."/>
            <person name="Mavromatis K."/>
            <person name="Pati A."/>
            <person name="Mikhailova N."/>
            <person name="Chen A."/>
            <person name="Palaniappan K."/>
            <person name="Land M."/>
            <person name="Hauser L."/>
            <person name="Chang Y.J."/>
            <person name="Jeffries C.D."/>
            <person name="Detter J.C."/>
            <person name="Brettin T."/>
            <person name="Rohde M."/>
            <person name="Goker M."/>
            <person name="Bristow J."/>
            <person name="Markowitz V."/>
            <person name="Eisen J.A."/>
            <person name="Hugenholtz P."/>
            <person name="Kyrpides N.C."/>
            <person name="Klenk H.P."/>
        </authorList>
    </citation>
    <scope>NUCLEOTIDE SEQUENCE [LARGE SCALE GENOMIC DNA]</scope>
    <source>
        <strain evidence="3">DSM 14365 / CIP 107738 / JCM 11303 / AJ 13395 / SMP-2</strain>
    </source>
</reference>
<dbReference type="Proteomes" id="UP000001880">
    <property type="component" value="Chromosome"/>
</dbReference>
<dbReference type="SUPFAM" id="SSF55166">
    <property type="entry name" value="Hedgehog/DD-peptidase"/>
    <property type="match status" value="1"/>
</dbReference>
<protein>
    <recommendedName>
        <fullName evidence="1">Peptidase M15C domain-containing protein</fullName>
    </recommendedName>
</protein>
<dbReference type="RefSeq" id="WP_012826791.1">
    <property type="nucleotide sequence ID" value="NC_013440.1"/>
</dbReference>
<dbReference type="Gene3D" id="3.30.1380.10">
    <property type="match status" value="1"/>
</dbReference>
<dbReference type="InterPro" id="IPR039561">
    <property type="entry name" value="Peptidase_M15C"/>
</dbReference>
<evidence type="ECO:0000313" key="2">
    <source>
        <dbReference type="EMBL" id="ACY14183.1"/>
    </source>
</evidence>
<feature type="domain" description="Peptidase M15C" evidence="1">
    <location>
        <begin position="222"/>
        <end position="298"/>
    </location>
</feature>
<dbReference type="InterPro" id="IPR009045">
    <property type="entry name" value="Zn_M74/Hedgehog-like"/>
</dbReference>
<dbReference type="STRING" id="502025.Hoch_1633"/>
<gene>
    <name evidence="2" type="ordered locus">Hoch_1633</name>
</gene>
<keyword evidence="3" id="KW-1185">Reference proteome</keyword>
<organism evidence="2 3">
    <name type="scientific">Haliangium ochraceum (strain DSM 14365 / JCM 11303 / SMP-2)</name>
    <dbReference type="NCBI Taxonomy" id="502025"/>
    <lineage>
        <taxon>Bacteria</taxon>
        <taxon>Pseudomonadati</taxon>
        <taxon>Myxococcota</taxon>
        <taxon>Polyangia</taxon>
        <taxon>Haliangiales</taxon>
        <taxon>Kofleriaceae</taxon>
        <taxon>Haliangium</taxon>
    </lineage>
</organism>
<sequence length="300" mass="32950">MNLSKPMIQVAQHAAGVTADGLLGPKTLAALREYDDECDEFDCAADEQRLIVVVAQHAAGLRGVALDGVPGPKTEAAVRAYAERAEVADAPASRGTRRAGSSMAVWEPYEDPGVFVQGDVDLGDPSLLAPGDGMSEIPTRRTMRSIYGDAAKLGKDGMGKRLVTLHSLPGRFNRGDGVIHGVHTLAAPHLRLALDLCERFGVVDEIYRIGTFNYRHMRHDPKRPLSFHSYGIALDLNPRENFGWVPRGIEKAIAPFSEQWCEKYPRGLGETVVRCFKKAGYAWGGDWPSFRDPMHFELVR</sequence>
<evidence type="ECO:0000313" key="3">
    <source>
        <dbReference type="Proteomes" id="UP000001880"/>
    </source>
</evidence>
<dbReference type="EMBL" id="CP001804">
    <property type="protein sequence ID" value="ACY14183.1"/>
    <property type="molecule type" value="Genomic_DNA"/>
</dbReference>
<proteinExistence type="predicted"/>
<name>D0LWT6_HALO1</name>
<dbReference type="OrthoDB" id="9799970at2"/>
<dbReference type="KEGG" id="hoh:Hoch_1633"/>
<dbReference type="GO" id="GO:0008233">
    <property type="term" value="F:peptidase activity"/>
    <property type="evidence" value="ECO:0007669"/>
    <property type="project" value="InterPro"/>
</dbReference>
<evidence type="ECO:0000259" key="1">
    <source>
        <dbReference type="Pfam" id="PF13539"/>
    </source>
</evidence>
<dbReference type="CDD" id="cd14845">
    <property type="entry name" value="L-Ala-D-Glu_peptidase_like"/>
    <property type="match status" value="1"/>
</dbReference>